<dbReference type="AlphaFoldDB" id="A0A5J9TS61"/>
<dbReference type="PANTHER" id="PTHR44169:SF6">
    <property type="entry name" value="NADPH-DEPENDENT 1-ACYLDIHYDROXYACETONE PHOSPHATE REDUCTASE"/>
    <property type="match status" value="1"/>
</dbReference>
<dbReference type="GO" id="GO:0005783">
    <property type="term" value="C:endoplasmic reticulum"/>
    <property type="evidence" value="ECO:0007669"/>
    <property type="project" value="TreeGrafter"/>
</dbReference>
<keyword evidence="9" id="KW-0809">Transit peptide</keyword>
<dbReference type="SMART" id="SM00822">
    <property type="entry name" value="PKS_KR"/>
    <property type="match status" value="1"/>
</dbReference>
<evidence type="ECO:0000256" key="3">
    <source>
        <dbReference type="ARBA" id="ARBA00006484"/>
    </source>
</evidence>
<comment type="caution">
    <text evidence="16">The sequence shown here is derived from an EMBL/GenBank/DDBJ whole genome shotgun (WGS) entry which is preliminary data.</text>
</comment>
<dbReference type="Gene3D" id="3.40.50.720">
    <property type="entry name" value="NAD(P)-binding Rossmann-like Domain"/>
    <property type="match status" value="1"/>
</dbReference>
<evidence type="ECO:0000256" key="11">
    <source>
        <dbReference type="ARBA" id="ARBA00023002"/>
    </source>
</evidence>
<keyword evidence="4" id="KW-0148">Chlorophyll</keyword>
<dbReference type="Gene3D" id="1.10.3460.10">
    <property type="entry name" value="Chlorophyll a/b binding protein domain"/>
    <property type="match status" value="1"/>
</dbReference>
<sequence>MAASGSEETERARPVVLVTGCSEGGIGHAMARAFAAAGCAVVATARSRASMRGLEGCLLLELDVRSDESARAAVADTLREHGRVDVLVNNAGIHLVAPLAEVPMDSFHQVFDTNVYGAMRLIQAVIPHMIERRKGTIVNVGSIVALAPGPWAGAYSASKAALHALSDTLRLELKSFGINVMIVAPGGTKSNLGSSSAAKYDQIHDWKYYKKYDASLRARTDVSQGPGSTPAEELAEKVVASVLKKHPPAWLAYGQFSAILNMLYYAPLWFRDYFYKICTSANKLGCKLQHPWQAGSVALCLRTKPNPVFYYILHKISESQAKAPSGTAAVHATAPENARSTDEHSALPHGKDDLLAVMALASTSATASAAVLKTPFLGARRALANAASVAGKAAPRRALVVEAKKSWIPAVKSDLEIINPPWLDGSLPGDFGFDPLGLGKDPAFLKWYREAELIHGRWAMAAVLGIFVGQAWSGIPWFEAGADPGAIAPFSFGSLLGTQLLLMGWVESKRWVDFFNPDSQSVEWATPWSRTAENFANFTGEQGYPGGKFFDPLSLAGTIKDGVYIPDQEKLERLKLAEIKHARLAMLAMLIFYFEAGQGKTPLGALGL</sequence>
<evidence type="ECO:0000256" key="10">
    <source>
        <dbReference type="ARBA" id="ARBA00022989"/>
    </source>
</evidence>
<keyword evidence="7" id="KW-0934">Plastid</keyword>
<evidence type="ECO:0000256" key="12">
    <source>
        <dbReference type="ARBA" id="ARBA00023078"/>
    </source>
</evidence>
<evidence type="ECO:0000256" key="4">
    <source>
        <dbReference type="ARBA" id="ARBA00022494"/>
    </source>
</evidence>
<keyword evidence="5" id="KW-0150">Chloroplast</keyword>
<evidence type="ECO:0000256" key="5">
    <source>
        <dbReference type="ARBA" id="ARBA00022528"/>
    </source>
</evidence>
<comment type="similarity">
    <text evidence="3">Belongs to the short-chain dehydrogenases/reductases (SDR) family.</text>
</comment>
<dbReference type="InterPro" id="IPR002347">
    <property type="entry name" value="SDR_fam"/>
</dbReference>
<dbReference type="GO" id="GO:0015979">
    <property type="term" value="P:photosynthesis"/>
    <property type="evidence" value="ECO:0007669"/>
    <property type="project" value="UniProtKB-KW"/>
</dbReference>
<gene>
    <name evidence="16" type="ORF">EJB05_37675</name>
</gene>
<keyword evidence="6" id="KW-0602">Photosynthesis</keyword>
<dbReference type="GO" id="GO:0016168">
    <property type="term" value="F:chlorophyll binding"/>
    <property type="evidence" value="ECO:0007669"/>
    <property type="project" value="UniProtKB-KW"/>
</dbReference>
<evidence type="ECO:0000256" key="8">
    <source>
        <dbReference type="ARBA" id="ARBA00022692"/>
    </source>
</evidence>
<dbReference type="Pfam" id="PF00504">
    <property type="entry name" value="Chloroa_b-bind"/>
    <property type="match status" value="1"/>
</dbReference>
<keyword evidence="17" id="KW-1185">Reference proteome</keyword>
<evidence type="ECO:0000259" key="15">
    <source>
        <dbReference type="SMART" id="SM00822"/>
    </source>
</evidence>
<evidence type="ECO:0000313" key="16">
    <source>
        <dbReference type="EMBL" id="TVU14220.1"/>
    </source>
</evidence>
<keyword evidence="4" id="KW-0157">Chromophore</keyword>
<dbReference type="InterPro" id="IPR022796">
    <property type="entry name" value="Chloroa_b-bind"/>
</dbReference>
<dbReference type="InterPro" id="IPR020904">
    <property type="entry name" value="Sc_DH/Rdtase_CS"/>
</dbReference>
<dbReference type="PROSITE" id="PS00061">
    <property type="entry name" value="ADH_SHORT"/>
    <property type="match status" value="1"/>
</dbReference>
<evidence type="ECO:0000256" key="1">
    <source>
        <dbReference type="ARBA" id="ARBA00004141"/>
    </source>
</evidence>
<evidence type="ECO:0000313" key="17">
    <source>
        <dbReference type="Proteomes" id="UP000324897"/>
    </source>
</evidence>
<evidence type="ECO:0000256" key="2">
    <source>
        <dbReference type="ARBA" id="ARBA00004334"/>
    </source>
</evidence>
<dbReference type="InterPro" id="IPR057326">
    <property type="entry name" value="KR_dom"/>
</dbReference>
<dbReference type="Pfam" id="PF00106">
    <property type="entry name" value="adh_short"/>
    <property type="match status" value="1"/>
</dbReference>
<dbReference type="PRINTS" id="PR00080">
    <property type="entry name" value="SDRFAMILY"/>
</dbReference>
<protein>
    <recommendedName>
        <fullName evidence="15">Ketoreductase domain-containing protein</fullName>
    </recommendedName>
</protein>
<evidence type="ECO:0000256" key="7">
    <source>
        <dbReference type="ARBA" id="ARBA00022640"/>
    </source>
</evidence>
<evidence type="ECO:0000256" key="14">
    <source>
        <dbReference type="ARBA" id="ARBA00037956"/>
    </source>
</evidence>
<dbReference type="OrthoDB" id="423598at2759"/>
<dbReference type="InterPro" id="IPR036291">
    <property type="entry name" value="NAD(P)-bd_dom_sf"/>
</dbReference>
<dbReference type="GO" id="GO:0016491">
    <property type="term" value="F:oxidoreductase activity"/>
    <property type="evidence" value="ECO:0007669"/>
    <property type="project" value="UniProtKB-KW"/>
</dbReference>
<organism evidence="16 17">
    <name type="scientific">Eragrostis curvula</name>
    <name type="common">weeping love grass</name>
    <dbReference type="NCBI Taxonomy" id="38414"/>
    <lineage>
        <taxon>Eukaryota</taxon>
        <taxon>Viridiplantae</taxon>
        <taxon>Streptophyta</taxon>
        <taxon>Embryophyta</taxon>
        <taxon>Tracheophyta</taxon>
        <taxon>Spermatophyta</taxon>
        <taxon>Magnoliopsida</taxon>
        <taxon>Liliopsida</taxon>
        <taxon>Poales</taxon>
        <taxon>Poaceae</taxon>
        <taxon>PACMAD clade</taxon>
        <taxon>Chloridoideae</taxon>
        <taxon>Eragrostideae</taxon>
        <taxon>Eragrostidinae</taxon>
        <taxon>Eragrostis</taxon>
    </lineage>
</organism>
<accession>A0A5J9TS61</accession>
<evidence type="ECO:0000256" key="9">
    <source>
        <dbReference type="ARBA" id="ARBA00022946"/>
    </source>
</evidence>
<keyword evidence="10" id="KW-1133">Transmembrane helix</keyword>
<evidence type="ECO:0000256" key="6">
    <source>
        <dbReference type="ARBA" id="ARBA00022531"/>
    </source>
</evidence>
<keyword evidence="11" id="KW-0560">Oxidoreductase</keyword>
<dbReference type="Gramene" id="TVU14220">
    <property type="protein sequence ID" value="TVU14220"/>
    <property type="gene ID" value="EJB05_37675"/>
</dbReference>
<dbReference type="FunFam" id="3.40.50.720:FF:000261">
    <property type="entry name" value="NADPH-dependent 1-acyldihydroxyacetone phosphate reductase"/>
    <property type="match status" value="1"/>
</dbReference>
<comment type="subcellular location">
    <subcellularLocation>
        <location evidence="1">Membrane</location>
        <topology evidence="1">Multi-pass membrane protein</topology>
    </subcellularLocation>
    <subcellularLocation>
        <location evidence="2">Plastid</location>
        <location evidence="2">Chloroplast thylakoid membrane</location>
    </subcellularLocation>
</comment>
<comment type="similarity">
    <text evidence="14">Belongs to the ELIP/psbS family.</text>
</comment>
<keyword evidence="12" id="KW-0793">Thylakoid</keyword>
<dbReference type="SUPFAM" id="SSF51735">
    <property type="entry name" value="NAD(P)-binding Rossmann-fold domains"/>
    <property type="match status" value="1"/>
</dbReference>
<evidence type="ECO:0000256" key="13">
    <source>
        <dbReference type="ARBA" id="ARBA00023136"/>
    </source>
</evidence>
<feature type="domain" description="Ketoreductase" evidence="15">
    <location>
        <begin position="14"/>
        <end position="188"/>
    </location>
</feature>
<proteinExistence type="inferred from homology"/>
<dbReference type="PANTHER" id="PTHR44169">
    <property type="entry name" value="NADPH-DEPENDENT 1-ACYLDIHYDROXYACETONE PHOSPHATE REDUCTASE"/>
    <property type="match status" value="1"/>
</dbReference>
<dbReference type="CDD" id="cd05374">
    <property type="entry name" value="17beta-HSD-like_SDR_c"/>
    <property type="match status" value="1"/>
</dbReference>
<dbReference type="FunFam" id="1.10.3460.10:FF:000005">
    <property type="entry name" value="Chlorophyll a-b binding protein, chloroplastic"/>
    <property type="match status" value="1"/>
</dbReference>
<dbReference type="PRINTS" id="PR00081">
    <property type="entry name" value="GDHRDH"/>
</dbReference>
<dbReference type="Proteomes" id="UP000324897">
    <property type="component" value="Unassembled WGS sequence"/>
</dbReference>
<dbReference type="SUPFAM" id="SSF103511">
    <property type="entry name" value="Chlorophyll a-b binding protein"/>
    <property type="match status" value="1"/>
</dbReference>
<dbReference type="GO" id="GO:0009535">
    <property type="term" value="C:chloroplast thylakoid membrane"/>
    <property type="evidence" value="ECO:0007669"/>
    <property type="project" value="UniProtKB-SubCell"/>
</dbReference>
<keyword evidence="8" id="KW-0812">Transmembrane</keyword>
<keyword evidence="13" id="KW-0472">Membrane</keyword>
<reference evidence="16 17" key="1">
    <citation type="journal article" date="2019" name="Sci. Rep.">
        <title>A high-quality genome of Eragrostis curvula grass provides insights into Poaceae evolution and supports new strategies to enhance forage quality.</title>
        <authorList>
            <person name="Carballo J."/>
            <person name="Santos B.A.C.M."/>
            <person name="Zappacosta D."/>
            <person name="Garbus I."/>
            <person name="Selva J.P."/>
            <person name="Gallo C.A."/>
            <person name="Diaz A."/>
            <person name="Albertini E."/>
            <person name="Caccamo M."/>
            <person name="Echenique V."/>
        </authorList>
    </citation>
    <scope>NUCLEOTIDE SEQUENCE [LARGE SCALE GENOMIC DNA]</scope>
    <source>
        <strain evidence="17">cv. Victoria</strain>
        <tissue evidence="16">Leaf</tissue>
    </source>
</reference>
<name>A0A5J9TS61_9POAL</name>
<dbReference type="EMBL" id="RWGY01000031">
    <property type="protein sequence ID" value="TVU14220.1"/>
    <property type="molecule type" value="Genomic_DNA"/>
</dbReference>